<dbReference type="EMBL" id="BGZK01000169">
    <property type="protein sequence ID" value="GBP25090.1"/>
    <property type="molecule type" value="Genomic_DNA"/>
</dbReference>
<name>A0A4C1UG14_EUMVA</name>
<proteinExistence type="predicted"/>
<organism evidence="2 3">
    <name type="scientific">Eumeta variegata</name>
    <name type="common">Bagworm moth</name>
    <name type="synonym">Eumeta japonica</name>
    <dbReference type="NCBI Taxonomy" id="151549"/>
    <lineage>
        <taxon>Eukaryota</taxon>
        <taxon>Metazoa</taxon>
        <taxon>Ecdysozoa</taxon>
        <taxon>Arthropoda</taxon>
        <taxon>Hexapoda</taxon>
        <taxon>Insecta</taxon>
        <taxon>Pterygota</taxon>
        <taxon>Neoptera</taxon>
        <taxon>Endopterygota</taxon>
        <taxon>Lepidoptera</taxon>
        <taxon>Glossata</taxon>
        <taxon>Ditrysia</taxon>
        <taxon>Tineoidea</taxon>
        <taxon>Psychidae</taxon>
        <taxon>Oiketicinae</taxon>
        <taxon>Eumeta</taxon>
    </lineage>
</organism>
<protein>
    <submittedName>
        <fullName evidence="2">Uncharacterized protein</fullName>
    </submittedName>
</protein>
<feature type="compositionally biased region" description="Basic and acidic residues" evidence="1">
    <location>
        <begin position="24"/>
        <end position="39"/>
    </location>
</feature>
<dbReference type="AlphaFoldDB" id="A0A4C1UG14"/>
<feature type="region of interest" description="Disordered" evidence="1">
    <location>
        <begin position="1"/>
        <end position="51"/>
    </location>
</feature>
<keyword evidence="3" id="KW-1185">Reference proteome</keyword>
<evidence type="ECO:0000313" key="2">
    <source>
        <dbReference type="EMBL" id="GBP25090.1"/>
    </source>
</evidence>
<evidence type="ECO:0000256" key="1">
    <source>
        <dbReference type="SAM" id="MobiDB-lite"/>
    </source>
</evidence>
<evidence type="ECO:0000313" key="3">
    <source>
        <dbReference type="Proteomes" id="UP000299102"/>
    </source>
</evidence>
<sequence length="80" mass="8069">MRAKGTDGATASGSFSGGRAVRRRGGDKERPPARTDGAHRSSPGSPVHPIGFATISDLKNCFPPGICGRGPAAPAATAIR</sequence>
<comment type="caution">
    <text evidence="2">The sequence shown here is derived from an EMBL/GenBank/DDBJ whole genome shotgun (WGS) entry which is preliminary data.</text>
</comment>
<accession>A0A4C1UG14</accession>
<dbReference type="Proteomes" id="UP000299102">
    <property type="component" value="Unassembled WGS sequence"/>
</dbReference>
<gene>
    <name evidence="2" type="ORF">EVAR_19570_1</name>
</gene>
<reference evidence="2 3" key="1">
    <citation type="journal article" date="2019" name="Commun. Biol.">
        <title>The bagworm genome reveals a unique fibroin gene that provides high tensile strength.</title>
        <authorList>
            <person name="Kono N."/>
            <person name="Nakamura H."/>
            <person name="Ohtoshi R."/>
            <person name="Tomita M."/>
            <person name="Numata K."/>
            <person name="Arakawa K."/>
        </authorList>
    </citation>
    <scope>NUCLEOTIDE SEQUENCE [LARGE SCALE GENOMIC DNA]</scope>
</reference>